<dbReference type="AlphaFoldDB" id="A0ABD2W366"/>
<evidence type="ECO:0000256" key="1">
    <source>
        <dbReference type="SAM" id="SignalP"/>
    </source>
</evidence>
<evidence type="ECO:0000313" key="2">
    <source>
        <dbReference type="EMBL" id="KAL3387211.1"/>
    </source>
</evidence>
<gene>
    <name evidence="2" type="ORF">TKK_017520</name>
</gene>
<feature type="chain" id="PRO_5044761878" evidence="1">
    <location>
        <begin position="21"/>
        <end position="336"/>
    </location>
</feature>
<accession>A0ABD2W366</accession>
<organism evidence="2 3">
    <name type="scientific">Trichogramma kaykai</name>
    <dbReference type="NCBI Taxonomy" id="54128"/>
    <lineage>
        <taxon>Eukaryota</taxon>
        <taxon>Metazoa</taxon>
        <taxon>Ecdysozoa</taxon>
        <taxon>Arthropoda</taxon>
        <taxon>Hexapoda</taxon>
        <taxon>Insecta</taxon>
        <taxon>Pterygota</taxon>
        <taxon>Neoptera</taxon>
        <taxon>Endopterygota</taxon>
        <taxon>Hymenoptera</taxon>
        <taxon>Apocrita</taxon>
        <taxon>Proctotrupomorpha</taxon>
        <taxon>Chalcidoidea</taxon>
        <taxon>Trichogrammatidae</taxon>
        <taxon>Trichogramma</taxon>
    </lineage>
</organism>
<keyword evidence="3" id="KW-1185">Reference proteome</keyword>
<dbReference type="EMBL" id="JBJJXI010000139">
    <property type="protein sequence ID" value="KAL3387211.1"/>
    <property type="molecule type" value="Genomic_DNA"/>
</dbReference>
<comment type="caution">
    <text evidence="2">The sequence shown here is derived from an EMBL/GenBank/DDBJ whole genome shotgun (WGS) entry which is preliminary data.</text>
</comment>
<keyword evidence="1" id="KW-0732">Signal</keyword>
<dbReference type="Proteomes" id="UP001627154">
    <property type="component" value="Unassembled WGS sequence"/>
</dbReference>
<name>A0ABD2W366_9HYME</name>
<protein>
    <submittedName>
        <fullName evidence="2">Uncharacterized protein</fullName>
    </submittedName>
</protein>
<reference evidence="2 3" key="1">
    <citation type="journal article" date="2024" name="bioRxiv">
        <title>A reference genome for Trichogramma kaykai: A tiny desert-dwelling parasitoid wasp with competing sex-ratio distorters.</title>
        <authorList>
            <person name="Culotta J."/>
            <person name="Lindsey A.R."/>
        </authorList>
    </citation>
    <scope>NUCLEOTIDE SEQUENCE [LARGE SCALE GENOMIC DNA]</scope>
    <source>
        <strain evidence="2 3">KSX58</strain>
    </source>
</reference>
<feature type="signal peptide" evidence="1">
    <location>
        <begin position="1"/>
        <end position="20"/>
    </location>
</feature>
<proteinExistence type="predicted"/>
<sequence length="336" mass="38156">MSMLRLVVSSLILLISLVECLVDPERVGLCCALCDDDGCSRAIGGSDANQHHRRNCRVYAENETDSCDVDLSLRHRHHGWTRSQLLRVAELVRAKVARGADSAVMLTWLEPEDDASEESAAGLAKSRFVEFYGCRRIDRVMSMRYDDLEDMMGFLGEQESSEYAVSLSDYGCASSYQQLQVFFGATFDFERSCRNYCESSLCCSWRTWRSSAACCSAITRICDFPGGRKITTYQEPDDRWVLSWVDNMSDPVLRSRRFSFNNCAWTSNVLFETDRKEADAAIDMLFHSKRYPKVSVSLEPASCGNVQCDVTVYKRSARISIKTKELKLEKLPRDDL</sequence>
<evidence type="ECO:0000313" key="3">
    <source>
        <dbReference type="Proteomes" id="UP001627154"/>
    </source>
</evidence>